<evidence type="ECO:0000313" key="4">
    <source>
        <dbReference type="Proteomes" id="UP001556040"/>
    </source>
</evidence>
<evidence type="ECO:0000256" key="2">
    <source>
        <dbReference type="SAM" id="Phobius"/>
    </source>
</evidence>
<name>A0ABV3Q6D6_9BACL</name>
<dbReference type="Proteomes" id="UP001556040">
    <property type="component" value="Unassembled WGS sequence"/>
</dbReference>
<evidence type="ECO:0000256" key="1">
    <source>
        <dbReference type="SAM" id="Coils"/>
    </source>
</evidence>
<comment type="caution">
    <text evidence="3">The sequence shown here is derived from an EMBL/GenBank/DDBJ whole genome shotgun (WGS) entry which is preliminary data.</text>
</comment>
<feature type="transmembrane region" description="Helical" evidence="2">
    <location>
        <begin position="6"/>
        <end position="24"/>
    </location>
</feature>
<organism evidence="3 4">
    <name type="scientific">Jeotgalibacillus marinus</name>
    <dbReference type="NCBI Taxonomy" id="86667"/>
    <lineage>
        <taxon>Bacteria</taxon>
        <taxon>Bacillati</taxon>
        <taxon>Bacillota</taxon>
        <taxon>Bacilli</taxon>
        <taxon>Bacillales</taxon>
        <taxon>Caryophanaceae</taxon>
        <taxon>Jeotgalibacillus</taxon>
    </lineage>
</organism>
<keyword evidence="2" id="KW-0472">Membrane</keyword>
<dbReference type="RefSeq" id="WP_367780403.1">
    <property type="nucleotide sequence ID" value="NZ_JBFMIA010000018.1"/>
</dbReference>
<dbReference type="EMBL" id="JBFMIA010000018">
    <property type="protein sequence ID" value="MEW9502915.1"/>
    <property type="molecule type" value="Genomic_DNA"/>
</dbReference>
<protein>
    <submittedName>
        <fullName evidence="3">Uncharacterized protein</fullName>
    </submittedName>
</protein>
<reference evidence="3 4" key="1">
    <citation type="journal article" date="1979" name="Int. J. Syst. Evol. Microbiol.">
        <title>Bacillus globisporus subsp. marinus subsp. nov.</title>
        <authorList>
            <person name="Liu H."/>
        </authorList>
    </citation>
    <scope>NUCLEOTIDE SEQUENCE [LARGE SCALE GENOMIC DNA]</scope>
    <source>
        <strain evidence="3 4">DSM 1297</strain>
    </source>
</reference>
<evidence type="ECO:0000313" key="3">
    <source>
        <dbReference type="EMBL" id="MEW9502915.1"/>
    </source>
</evidence>
<keyword evidence="2" id="KW-0812">Transmembrane</keyword>
<feature type="coiled-coil region" evidence="1">
    <location>
        <begin position="27"/>
        <end position="71"/>
    </location>
</feature>
<keyword evidence="2" id="KW-1133">Transmembrane helix</keyword>
<gene>
    <name evidence="3" type="ORF">AB1471_14060</name>
</gene>
<sequence length="75" mass="8730">MTAGIIATIMGLSIPIIGIITSHFQSQTKAKRNMLKDELELEKLKHENYVMETQKLKLELEQRNLEDFKEDKRLS</sequence>
<accession>A0ABV3Q6D6</accession>
<keyword evidence="1" id="KW-0175">Coiled coil</keyword>
<proteinExistence type="predicted"/>
<keyword evidence="4" id="KW-1185">Reference proteome</keyword>